<dbReference type="SUPFAM" id="SSF52540">
    <property type="entry name" value="P-loop containing nucleoside triphosphate hydrolases"/>
    <property type="match status" value="1"/>
</dbReference>
<evidence type="ECO:0008006" key="3">
    <source>
        <dbReference type="Google" id="ProtNLM"/>
    </source>
</evidence>
<accession>A0ABY8UJ66</accession>
<proteinExistence type="predicted"/>
<evidence type="ECO:0000313" key="2">
    <source>
        <dbReference type="Proteomes" id="UP001244341"/>
    </source>
</evidence>
<dbReference type="Proteomes" id="UP001244341">
    <property type="component" value="Chromosome 12b"/>
</dbReference>
<evidence type="ECO:0000313" key="1">
    <source>
        <dbReference type="EMBL" id="WIA20421.1"/>
    </source>
</evidence>
<keyword evidence="2" id="KW-1185">Reference proteome</keyword>
<dbReference type="Gene3D" id="3.40.50.300">
    <property type="entry name" value="P-loop containing nucleotide triphosphate hydrolases"/>
    <property type="match status" value="1"/>
</dbReference>
<organism evidence="1 2">
    <name type="scientific">Tetradesmus obliquus</name>
    <name type="common">Green alga</name>
    <name type="synonym">Acutodesmus obliquus</name>
    <dbReference type="NCBI Taxonomy" id="3088"/>
    <lineage>
        <taxon>Eukaryota</taxon>
        <taxon>Viridiplantae</taxon>
        <taxon>Chlorophyta</taxon>
        <taxon>core chlorophytes</taxon>
        <taxon>Chlorophyceae</taxon>
        <taxon>CS clade</taxon>
        <taxon>Sphaeropleales</taxon>
        <taxon>Scenedesmaceae</taxon>
        <taxon>Tetradesmus</taxon>
    </lineage>
</organism>
<gene>
    <name evidence="1" type="ORF">OEZ85_004834</name>
</gene>
<reference evidence="1 2" key="1">
    <citation type="submission" date="2023-05" db="EMBL/GenBank/DDBJ databases">
        <title>A 100% complete, gapless, phased diploid assembly of the Scenedesmus obliquus UTEX 3031 genome.</title>
        <authorList>
            <person name="Biondi T.C."/>
            <person name="Hanschen E.R."/>
            <person name="Kwon T."/>
            <person name="Eng W."/>
            <person name="Kruse C.P.S."/>
            <person name="Koehler S.I."/>
            <person name="Kunde Y."/>
            <person name="Gleasner C.D."/>
            <person name="You Mak K.T."/>
            <person name="Polle J."/>
            <person name="Hovde B.T."/>
            <person name="Starkenburg S.R."/>
        </authorList>
    </citation>
    <scope>NUCLEOTIDE SEQUENCE [LARGE SCALE GENOMIC DNA]</scope>
    <source>
        <strain evidence="1 2">DOE0152z</strain>
    </source>
</reference>
<protein>
    <recommendedName>
        <fullName evidence="3">AAA+ ATPase domain-containing protein</fullName>
    </recommendedName>
</protein>
<dbReference type="EMBL" id="CP126219">
    <property type="protein sequence ID" value="WIA20421.1"/>
    <property type="molecule type" value="Genomic_DNA"/>
</dbReference>
<dbReference type="InterPro" id="IPR027417">
    <property type="entry name" value="P-loop_NTPase"/>
</dbReference>
<name>A0ABY8UJ66_TETOB</name>
<sequence>MEDTTGCEQMVNEDETTASQEQRLLSDLTLKRHNSTFVCAGASGAGKTTLINAISKELGNDRWGAPKANSVTRNVNTLRTNKSAVRSITSWLTQMKGINTPIEDMQPLEFVQLVADYVLVARQQNGEEYKRDALIGHVNSILRHFNTVNTDRHLADITWCMTASCAPMQIRGTRSWRAQPRGVVGSPGTIRRYPG</sequence>